<feature type="domain" description="Transglutaminase-like" evidence="6">
    <location>
        <begin position="209"/>
        <end position="264"/>
    </location>
</feature>
<dbReference type="Pfam" id="PF01841">
    <property type="entry name" value="Transglut_core"/>
    <property type="match status" value="1"/>
</dbReference>
<dbReference type="GO" id="GO:0030246">
    <property type="term" value="F:carbohydrate binding"/>
    <property type="evidence" value="ECO:0007669"/>
    <property type="project" value="UniProtKB-KW"/>
</dbReference>
<dbReference type="CDD" id="cd01951">
    <property type="entry name" value="lectin_L-type"/>
    <property type="match status" value="1"/>
</dbReference>
<dbReference type="AlphaFoldDB" id="A0AAW0Z0W6"/>
<accession>A0AAW0Z0W6</accession>
<evidence type="ECO:0000256" key="5">
    <source>
        <dbReference type="SAM" id="MobiDB-lite"/>
    </source>
</evidence>
<dbReference type="Proteomes" id="UP001388673">
    <property type="component" value="Unassembled WGS sequence"/>
</dbReference>
<dbReference type="InterPro" id="IPR038765">
    <property type="entry name" value="Papain-like_cys_pep_sf"/>
</dbReference>
<dbReference type="InterPro" id="IPR050883">
    <property type="entry name" value="PNGase"/>
</dbReference>
<dbReference type="InterPro" id="IPR001220">
    <property type="entry name" value="Legume_lectin_dom"/>
</dbReference>
<dbReference type="InterPro" id="IPR002931">
    <property type="entry name" value="Transglutaminase-like"/>
</dbReference>
<dbReference type="InterPro" id="IPR056573">
    <property type="entry name" value="Lectin_L-type_dom"/>
</dbReference>
<dbReference type="InterPro" id="IPR013320">
    <property type="entry name" value="ConA-like_dom_sf"/>
</dbReference>
<keyword evidence="3" id="KW-0430">Lectin</keyword>
<evidence type="ECO:0000256" key="1">
    <source>
        <dbReference type="ARBA" id="ARBA00009390"/>
    </source>
</evidence>
<dbReference type="GO" id="GO:0046872">
    <property type="term" value="F:metal ion binding"/>
    <property type="evidence" value="ECO:0007669"/>
    <property type="project" value="UniProtKB-KW"/>
</dbReference>
<dbReference type="GO" id="GO:0006516">
    <property type="term" value="P:glycoprotein catabolic process"/>
    <property type="evidence" value="ECO:0007669"/>
    <property type="project" value="TreeGrafter"/>
</dbReference>
<dbReference type="GeneID" id="92179621"/>
<gene>
    <name evidence="7" type="ORF">IAR55_002362</name>
</gene>
<evidence type="ECO:0000313" key="7">
    <source>
        <dbReference type="EMBL" id="KAK8861540.1"/>
    </source>
</evidence>
<dbReference type="Gene3D" id="3.10.620.30">
    <property type="match status" value="1"/>
</dbReference>
<dbReference type="SMART" id="SM00460">
    <property type="entry name" value="TGc"/>
    <property type="match status" value="1"/>
</dbReference>
<dbReference type="RefSeq" id="XP_066804165.1">
    <property type="nucleotide sequence ID" value="XM_066945476.1"/>
</dbReference>
<evidence type="ECO:0000256" key="4">
    <source>
        <dbReference type="ARBA" id="ARBA00022833"/>
    </source>
</evidence>
<comment type="similarity">
    <text evidence="1">Belongs to the transglutaminase-like superfamily. PNGase family.</text>
</comment>
<evidence type="ECO:0000256" key="2">
    <source>
        <dbReference type="ARBA" id="ARBA00022723"/>
    </source>
</evidence>
<evidence type="ECO:0000256" key="3">
    <source>
        <dbReference type="ARBA" id="ARBA00022734"/>
    </source>
</evidence>
<dbReference type="GO" id="GO:0000224">
    <property type="term" value="F:peptide-N4-(N-acetyl-beta-glucosaminyl)asparagine amidase activity"/>
    <property type="evidence" value="ECO:0007669"/>
    <property type="project" value="TreeGrafter"/>
</dbReference>
<dbReference type="GO" id="GO:0005829">
    <property type="term" value="C:cytosol"/>
    <property type="evidence" value="ECO:0007669"/>
    <property type="project" value="TreeGrafter"/>
</dbReference>
<dbReference type="PANTHER" id="PTHR12143:SF19">
    <property type="entry name" value="PEPTIDE-N(4)-(N-ACETYL-BETA-GLUCOSAMINYL)ASPARAGINE AMIDASE"/>
    <property type="match status" value="1"/>
</dbReference>
<evidence type="ECO:0000313" key="8">
    <source>
        <dbReference type="Proteomes" id="UP001388673"/>
    </source>
</evidence>
<dbReference type="KEGG" id="kne:92179621"/>
<keyword evidence="4" id="KW-0862">Zinc</keyword>
<dbReference type="PANTHER" id="PTHR12143">
    <property type="entry name" value="PEPTIDE N-GLYCANASE PNGASE -RELATED"/>
    <property type="match status" value="1"/>
</dbReference>
<evidence type="ECO:0000259" key="6">
    <source>
        <dbReference type="SMART" id="SM00460"/>
    </source>
</evidence>
<dbReference type="GO" id="GO:0005634">
    <property type="term" value="C:nucleus"/>
    <property type="evidence" value="ECO:0007669"/>
    <property type="project" value="TreeGrafter"/>
</dbReference>
<name>A0AAW0Z0W6_9TREE</name>
<proteinExistence type="inferred from homology"/>
<feature type="region of interest" description="Disordered" evidence="5">
    <location>
        <begin position="506"/>
        <end position="529"/>
    </location>
</feature>
<dbReference type="SUPFAM" id="SSF49899">
    <property type="entry name" value="Concanavalin A-like lectins/glucanases"/>
    <property type="match status" value="1"/>
</dbReference>
<dbReference type="SUPFAM" id="SSF54001">
    <property type="entry name" value="Cysteine proteinases"/>
    <property type="match status" value="1"/>
</dbReference>
<comment type="caution">
    <text evidence="7">The sequence shown here is derived from an EMBL/GenBank/DDBJ whole genome shotgun (WGS) entry which is preliminary data.</text>
</comment>
<keyword evidence="2" id="KW-0479">Metal-binding</keyword>
<dbReference type="Pfam" id="PF00139">
    <property type="entry name" value="Lectin_legB"/>
    <property type="match status" value="1"/>
</dbReference>
<dbReference type="EMBL" id="JBCAWK010000004">
    <property type="protein sequence ID" value="KAK8861540.1"/>
    <property type="molecule type" value="Genomic_DNA"/>
</dbReference>
<organism evidence="7 8">
    <name type="scientific">Kwoniella newhampshirensis</name>
    <dbReference type="NCBI Taxonomy" id="1651941"/>
    <lineage>
        <taxon>Eukaryota</taxon>
        <taxon>Fungi</taxon>
        <taxon>Dikarya</taxon>
        <taxon>Basidiomycota</taxon>
        <taxon>Agaricomycotina</taxon>
        <taxon>Tremellomycetes</taxon>
        <taxon>Tremellales</taxon>
        <taxon>Cryptococcaceae</taxon>
        <taxon>Kwoniella</taxon>
    </lineage>
</organism>
<protein>
    <recommendedName>
        <fullName evidence="6">Transglutaminase-like domain-containing protein</fullName>
    </recommendedName>
</protein>
<keyword evidence="8" id="KW-1185">Reference proteome</keyword>
<reference evidence="7 8" key="1">
    <citation type="journal article" date="2024" name="bioRxiv">
        <title>Comparative genomics of Cryptococcus and Kwoniella reveals pathogenesis evolution and contrasting karyotype dynamics via intercentromeric recombination or chromosome fusion.</title>
        <authorList>
            <person name="Coelho M.A."/>
            <person name="David-Palma M."/>
            <person name="Shea T."/>
            <person name="Bowers K."/>
            <person name="McGinley-Smith S."/>
            <person name="Mohammad A.W."/>
            <person name="Gnirke A."/>
            <person name="Yurkov A.M."/>
            <person name="Nowrousian M."/>
            <person name="Sun S."/>
            <person name="Cuomo C.A."/>
            <person name="Heitman J."/>
        </authorList>
    </citation>
    <scope>NUCLEOTIDE SEQUENCE [LARGE SCALE GENOMIC DNA]</scope>
    <source>
        <strain evidence="7 8">CBS 13917</strain>
    </source>
</reference>
<dbReference type="Gene3D" id="2.60.120.200">
    <property type="match status" value="1"/>
</dbReference>
<sequence>MARSGTSTSTSSSLLHQTQYIVQGLISGRYQSIPTFFPPSALEIRHARRSWAELWRSHAEDVEAFLRRIQGRREMNGDMMRVLEGLKGHCLPLELDPSMNVPITTLSSLIPDLKVDIDTLLDSPPFRPFSYEDAHVLALCQWFKSSFMRWIDPVPCPRCSGPTHAVGSVSPTDQERSDGAERVELHECDDEEGCGGKRRFGRYGKIGTLLRTREGRCGEWAHLFYVFLRTIGIKARYIWNSEDHVWCEYWSPSQEHWVHVDSCEGATNRPLLYARGWGKKQAFCLAFGQYGAEDVTRAYVDDFHGACRQRRRAKGWKEAELRRALYACTVALRLRMSGSQRSSLEEMDHKQSLWINDEDRRSKEAESVDLGGRVSGPEDWRAMRDEMGLVNEVKKPAYKVKQLLQTRNEDLSIFGNASLVGDTILLTSSSSQTSAVFHPNSLSQTASYRVKLSFRLISPPGAGEADGIALVFTSEKGLGLGGYGLGYSGVGGRGDFAVEIDTYRSQDKASDPPTPHISVHSPPDAHHRHSIACTSPNSIPFLSDGRVYDLEVLYYASSRRLRGFLGLPAGQGELELFDVNVSEGEGKDWFVGVTGSCGGLWQKQEILEWLLEEIEFAHEVEGQSLEGLAEETDDL</sequence>
<dbReference type="Gene3D" id="2.20.25.10">
    <property type="match status" value="1"/>
</dbReference>